<dbReference type="STRING" id="610380.E2C9Z3"/>
<feature type="region of interest" description="Disordered" evidence="1">
    <location>
        <begin position="1"/>
        <end position="123"/>
    </location>
</feature>
<dbReference type="PROSITE" id="PS51848">
    <property type="entry name" value="BMERB"/>
    <property type="match status" value="1"/>
</dbReference>
<proteinExistence type="predicted"/>
<organism evidence="4">
    <name type="scientific">Harpegnathos saltator</name>
    <name type="common">Jerdon's jumping ant</name>
    <dbReference type="NCBI Taxonomy" id="610380"/>
    <lineage>
        <taxon>Eukaryota</taxon>
        <taxon>Metazoa</taxon>
        <taxon>Ecdysozoa</taxon>
        <taxon>Arthropoda</taxon>
        <taxon>Hexapoda</taxon>
        <taxon>Insecta</taxon>
        <taxon>Pterygota</taxon>
        <taxon>Neoptera</taxon>
        <taxon>Endopterygota</taxon>
        <taxon>Hymenoptera</taxon>
        <taxon>Apocrita</taxon>
        <taxon>Aculeata</taxon>
        <taxon>Formicoidea</taxon>
        <taxon>Formicidae</taxon>
        <taxon>Ponerinae</taxon>
        <taxon>Ponerini</taxon>
        <taxon>Harpegnathos</taxon>
    </lineage>
</organism>
<dbReference type="PANTHER" id="PTHR23167:SF84">
    <property type="entry name" value="ALPHA ACTININ 3-RELATED"/>
    <property type="match status" value="1"/>
</dbReference>
<feature type="domain" description="BMERB" evidence="2">
    <location>
        <begin position="1"/>
        <end position="305"/>
    </location>
</feature>
<evidence type="ECO:0000313" key="4">
    <source>
        <dbReference type="Proteomes" id="UP000008237"/>
    </source>
</evidence>
<feature type="compositionally biased region" description="Basic and acidic residues" evidence="1">
    <location>
        <begin position="351"/>
        <end position="367"/>
    </location>
</feature>
<dbReference type="InterPro" id="IPR050540">
    <property type="entry name" value="F-actin_Monoox_Mical"/>
</dbReference>
<dbReference type="AlphaFoldDB" id="E2C9Z3"/>
<reference evidence="3 4" key="1">
    <citation type="journal article" date="2010" name="Science">
        <title>Genomic comparison of the ants Camponotus floridanus and Harpegnathos saltator.</title>
        <authorList>
            <person name="Bonasio R."/>
            <person name="Zhang G."/>
            <person name="Ye C."/>
            <person name="Mutti N.S."/>
            <person name="Fang X."/>
            <person name="Qin N."/>
            <person name="Donahue G."/>
            <person name="Yang P."/>
            <person name="Li Q."/>
            <person name="Li C."/>
            <person name="Zhang P."/>
            <person name="Huang Z."/>
            <person name="Berger S.L."/>
            <person name="Reinberg D."/>
            <person name="Wang J."/>
            <person name="Liebig J."/>
        </authorList>
    </citation>
    <scope>NUCLEOTIDE SEQUENCE [LARGE SCALE GENOMIC DNA]</scope>
    <source>
        <strain evidence="3 4">R22 G/1</strain>
    </source>
</reference>
<dbReference type="PANTHER" id="PTHR23167">
    <property type="entry name" value="CALPONIN HOMOLOGY DOMAIN-CONTAINING PROTEIN DDB_G0272472-RELATED"/>
    <property type="match status" value="1"/>
</dbReference>
<dbReference type="Proteomes" id="UP000008237">
    <property type="component" value="Unassembled WGS sequence"/>
</dbReference>
<evidence type="ECO:0000313" key="3">
    <source>
        <dbReference type="EMBL" id="EFN75230.1"/>
    </source>
</evidence>
<dbReference type="InParanoid" id="E2C9Z3"/>
<feature type="compositionally biased region" description="Basic residues" evidence="1">
    <location>
        <begin position="331"/>
        <end position="350"/>
    </location>
</feature>
<dbReference type="OrthoDB" id="10017054at2759"/>
<keyword evidence="4" id="KW-1185">Reference proteome</keyword>
<dbReference type="InterPro" id="IPR022735">
    <property type="entry name" value="bMERB_dom"/>
</dbReference>
<accession>E2C9Z3</accession>
<sequence>MESKRQTTRGSSSSRRGKVSTNPFDSEDDEEDVEEEVTPPKPAARSSKPESRGIVKTTVATKRLVAAPQINFHSFWSDEEEERDSDGEGRDRTPQGRSNAPVPKPRTIKTTPEMNVMPRKGDLSRGDVYASNSSLTSLESTATVGGTYRKKKPAPQPPAVKKLFPSAQPDQTSPVKSCDSTLSSYHVSSRISYLESIYSPLGIDVEELVLELFALVNEKNELFRRQAELMLLRRQQRLEEEHAEVEYQIRCLMCQPEATKTDFDKQREEALIQRLVEIVERRNEIVECLEMDRRREVEEDKSINKHMGLFAARNKNEQSNNDNDSSNVVKTAKKGKLKEKLKEKKLKKVSKKDADKDVDETEHRSPKDILRISLHPKNVLRMSSGDFVLFGYIETFEG</sequence>
<gene>
    <name evidence="3" type="ORF">EAI_01604</name>
</gene>
<dbReference type="SMART" id="SM01203">
    <property type="entry name" value="DUF3585"/>
    <property type="match status" value="1"/>
</dbReference>
<dbReference type="EMBL" id="GL453916">
    <property type="protein sequence ID" value="EFN75230.1"/>
    <property type="molecule type" value="Genomic_DNA"/>
</dbReference>
<feature type="region of interest" description="Disordered" evidence="1">
    <location>
        <begin position="311"/>
        <end position="367"/>
    </location>
</feature>
<dbReference type="Pfam" id="PF12130">
    <property type="entry name" value="bMERB_dom"/>
    <property type="match status" value="1"/>
</dbReference>
<protein>
    <recommendedName>
        <fullName evidence="2">BMERB domain-containing protein</fullName>
    </recommendedName>
</protein>
<name>E2C9Z3_HARSA</name>
<evidence type="ECO:0000259" key="2">
    <source>
        <dbReference type="PROSITE" id="PS51848"/>
    </source>
</evidence>
<evidence type="ECO:0000256" key="1">
    <source>
        <dbReference type="SAM" id="MobiDB-lite"/>
    </source>
</evidence>
<feature type="compositionally biased region" description="Low complexity" evidence="1">
    <location>
        <begin position="319"/>
        <end position="330"/>
    </location>
</feature>
<feature type="compositionally biased region" description="Acidic residues" evidence="1">
    <location>
        <begin position="25"/>
        <end position="37"/>
    </location>
</feature>